<gene>
    <name evidence="1" type="ORF">G3M56_006115</name>
</gene>
<dbReference type="PANTHER" id="PTHR35145">
    <property type="entry name" value="CYTOPLASMIC PROTEIN-RELATED"/>
    <property type="match status" value="1"/>
</dbReference>
<dbReference type="InterPro" id="IPR058532">
    <property type="entry name" value="YjbR/MT2646/Rv2570-like"/>
</dbReference>
<dbReference type="Proteomes" id="UP000475117">
    <property type="component" value="Chromosome"/>
</dbReference>
<evidence type="ECO:0000313" key="1">
    <source>
        <dbReference type="EMBL" id="QQL46153.1"/>
    </source>
</evidence>
<dbReference type="Pfam" id="PF04237">
    <property type="entry name" value="YjbR"/>
    <property type="match status" value="1"/>
</dbReference>
<dbReference type="AlphaFoldDB" id="A0A6B3LA53"/>
<keyword evidence="2" id="KW-1185">Reference proteome</keyword>
<dbReference type="Gene3D" id="3.90.1150.30">
    <property type="match status" value="1"/>
</dbReference>
<organism evidence="1 2">
    <name type="scientific">Sulfuriroseicoccus oceanibius</name>
    <dbReference type="NCBI Taxonomy" id="2707525"/>
    <lineage>
        <taxon>Bacteria</taxon>
        <taxon>Pseudomonadati</taxon>
        <taxon>Verrucomicrobiota</taxon>
        <taxon>Verrucomicrobiia</taxon>
        <taxon>Verrucomicrobiales</taxon>
        <taxon>Verrucomicrobiaceae</taxon>
        <taxon>Sulfuriroseicoccus</taxon>
    </lineage>
</organism>
<dbReference type="InterPro" id="IPR038056">
    <property type="entry name" value="YjbR-like_sf"/>
</dbReference>
<accession>A0A6B3LA53</accession>
<dbReference type="SUPFAM" id="SSF142906">
    <property type="entry name" value="YjbR-like"/>
    <property type="match status" value="1"/>
</dbReference>
<dbReference type="PANTHER" id="PTHR35145:SF1">
    <property type="entry name" value="CYTOPLASMIC PROTEIN"/>
    <property type="match status" value="1"/>
</dbReference>
<reference evidence="1 2" key="1">
    <citation type="submission" date="2020-12" db="EMBL/GenBank/DDBJ databases">
        <title>Sulforoseuscoccus oceanibium gen. nov., sp. nov., a representative of the phylum Verrucomicrobia with special cytoplasmic membrane, and proposal of Sulforoseuscoccusaceae fam. nov.</title>
        <authorList>
            <person name="Xi F."/>
        </authorList>
    </citation>
    <scope>NUCLEOTIDE SEQUENCE [LARGE SCALE GENOMIC DNA]</scope>
    <source>
        <strain evidence="1 2">T37</strain>
    </source>
</reference>
<dbReference type="GO" id="GO:0003677">
    <property type="term" value="F:DNA binding"/>
    <property type="evidence" value="ECO:0007669"/>
    <property type="project" value="UniProtKB-KW"/>
</dbReference>
<proteinExistence type="predicted"/>
<keyword evidence="1" id="KW-0238">DNA-binding</keyword>
<evidence type="ECO:0000313" key="2">
    <source>
        <dbReference type="Proteomes" id="UP000475117"/>
    </source>
</evidence>
<dbReference type="EMBL" id="CP066776">
    <property type="protein sequence ID" value="QQL46153.1"/>
    <property type="molecule type" value="Genomic_DNA"/>
</dbReference>
<dbReference type="InterPro" id="IPR007351">
    <property type="entry name" value="YjbR"/>
</dbReference>
<sequence length="118" mass="13157">MFLDDAIAQCLALPHVTEETPFGPTALVYKVGGKIFAITLPDDHPPRINLKCDPDRAVTLRDQFDAITPGYHMNKKHWNTVILDHSLPDSLITDLIRHSYDLVVAGLPKKVRATITSE</sequence>
<name>A0A6B3LA53_9BACT</name>
<dbReference type="RefSeq" id="WP_164362872.1">
    <property type="nucleotide sequence ID" value="NZ_CP066776.1"/>
</dbReference>
<protein>
    <submittedName>
        <fullName evidence="1">MmcQ/YjbR family DNA-binding protein</fullName>
    </submittedName>
</protein>
<dbReference type="KEGG" id="soa:G3M56_006115"/>